<dbReference type="PRINTS" id="PR02076">
    <property type="entry name" value="PROTEINFYV8"/>
</dbReference>
<feature type="region of interest" description="Disordered" evidence="1">
    <location>
        <begin position="333"/>
        <end position="529"/>
    </location>
</feature>
<feature type="compositionally biased region" description="Basic and acidic residues" evidence="1">
    <location>
        <begin position="251"/>
        <end position="275"/>
    </location>
</feature>
<evidence type="ECO:0000256" key="1">
    <source>
        <dbReference type="SAM" id="MobiDB-lite"/>
    </source>
</evidence>
<proteinExistence type="predicted"/>
<feature type="compositionally biased region" description="Polar residues" evidence="1">
    <location>
        <begin position="296"/>
        <end position="311"/>
    </location>
</feature>
<feature type="region of interest" description="Disordered" evidence="1">
    <location>
        <begin position="139"/>
        <end position="320"/>
    </location>
</feature>
<sequence>MGDNIARNKSQRWVSASKANYDGADWDAYSSNSEDEDNLDKQPPLPNAANLTNMKDEGSLVSLEPVSSNSKRSASRNTSVRSGNKSVNEDLDSLMHQISQEMTPQHSDPNVSSDMEDEFDSELKVSKTGYFAAYVEDEDSDVANSSPSRSNSVKQHSLTNNISIEQVQEKPAEKDVVISDENADENADDKEAASSIADADGHHSEQETKLTNDEPQYMKQQEIKSKNVELEVNEPKYVEQQNLDNQNVESQELKQLDEENPEAEQKAEQKAEEHIVNQADSYDYNNRSKDLESNDSDSLLNDYGSESSSPKKNTKSDFVLRKTSKTDLSYYEAYSSDESDEQTGGNAPFSAVSYGKQDPNSAESFKFRNRVRDSVLDSSDDDLDYSDNDDELKVANEGYFANIVKEEEEGEGEEVNDQSDAETIKSKSFESDSAKPEPHLDTIDNGKSDIPEDHGLDSEESEEDLNDVNSITNSITKSLDETSLKTSDDTKHQFGAGGMDIEYSDSSDEEDDRSSDMLPSTRESINLGKWKPDTDAFRSGFVTETIDVNNPPEGYVVNENGEIVEESQINASSVQRSATVTSDSESRFEAFPHDQSVDDEDIRTIADTKTIYDNQTLYNVPAVIANNVSAPALPTNIKVANESSDFISSDDTILKHVNGEKPQMESKLKESFKQEGDEFPAAHHKTQIPELNLVQLIDSKEPHSQKLRKLREYNEQLKEYDTGLQGWINYALKSSTNADKDFIFKDYKVNKHVQDAYAQADVLSKKNSVANTVNQNVTHLKKKMFSSSMREKSKGLFSSIGKKL</sequence>
<organism evidence="2 3">
    <name type="scientific">Kluyveromyces marxianus (strain DMKU3-1042 / BCC 29191 / NBRC 104275)</name>
    <name type="common">Yeast</name>
    <name type="synonym">Candida kefyr</name>
    <dbReference type="NCBI Taxonomy" id="1003335"/>
    <lineage>
        <taxon>Eukaryota</taxon>
        <taxon>Fungi</taxon>
        <taxon>Dikarya</taxon>
        <taxon>Ascomycota</taxon>
        <taxon>Saccharomycotina</taxon>
        <taxon>Saccharomycetes</taxon>
        <taxon>Saccharomycetales</taxon>
        <taxon>Saccharomycetaceae</taxon>
        <taxon>Kluyveromyces</taxon>
    </lineage>
</organism>
<evidence type="ECO:0000313" key="3">
    <source>
        <dbReference type="Proteomes" id="UP000065495"/>
    </source>
</evidence>
<feature type="compositionally biased region" description="Basic and acidic residues" evidence="1">
    <location>
        <begin position="199"/>
        <end position="212"/>
    </location>
</feature>
<dbReference type="RefSeq" id="XP_022675005.1">
    <property type="nucleotide sequence ID" value="XM_022818326.1"/>
</dbReference>
<feature type="compositionally biased region" description="Acidic residues" evidence="1">
    <location>
        <begin position="406"/>
        <end position="420"/>
    </location>
</feature>
<name>W0T695_KLUMD</name>
<accession>W0T695</accession>
<feature type="compositionally biased region" description="Acidic residues" evidence="1">
    <location>
        <begin position="378"/>
        <end position="390"/>
    </location>
</feature>
<dbReference type="GeneID" id="34715150"/>
<feature type="compositionally biased region" description="Polar residues" evidence="1">
    <location>
        <begin position="7"/>
        <end position="18"/>
    </location>
</feature>
<feature type="compositionally biased region" description="Polar residues" evidence="1">
    <location>
        <begin position="239"/>
        <end position="250"/>
    </location>
</feature>
<dbReference type="VEuPathDB" id="FungiDB:KLMA_20689"/>
<dbReference type="InterPro" id="IPR026248">
    <property type="entry name" value="Fyv8"/>
</dbReference>
<feature type="compositionally biased region" description="Polar residues" evidence="1">
    <location>
        <begin position="65"/>
        <end position="86"/>
    </location>
</feature>
<feature type="compositionally biased region" description="Basic and acidic residues" evidence="1">
    <location>
        <begin position="478"/>
        <end position="492"/>
    </location>
</feature>
<dbReference type="KEGG" id="kmx:KLMA_20689"/>
<feature type="compositionally biased region" description="Polar residues" evidence="1">
    <location>
        <begin position="467"/>
        <end position="477"/>
    </location>
</feature>
<feature type="compositionally biased region" description="Basic and acidic residues" evidence="1">
    <location>
        <begin position="422"/>
        <end position="457"/>
    </location>
</feature>
<feature type="compositionally biased region" description="Basic and acidic residues" evidence="1">
    <location>
        <begin position="221"/>
        <end position="237"/>
    </location>
</feature>
<feature type="compositionally biased region" description="Basic and acidic residues" evidence="1">
    <location>
        <begin position="167"/>
        <end position="177"/>
    </location>
</feature>
<gene>
    <name evidence="2" type="primary">FYV8</name>
    <name evidence="2" type="ORF">KLMA_20689</name>
</gene>
<feature type="compositionally biased region" description="Acidic residues" evidence="1">
    <location>
        <begin position="502"/>
        <end position="513"/>
    </location>
</feature>
<evidence type="ECO:0000313" key="2">
    <source>
        <dbReference type="EMBL" id="BAO39147.1"/>
    </source>
</evidence>
<reference evidence="2 3" key="1">
    <citation type="journal article" date="2015" name="Biotechnol. Biofuels">
        <title>Genetic basis of the highly efficient yeast Kluyveromyces marxianus: complete genome sequence and transcriptome analyses.</title>
        <authorList>
            <person name="Lertwattanasakul N."/>
            <person name="Kosaka T."/>
            <person name="Hosoyama A."/>
            <person name="Suzuki Y."/>
            <person name="Rodrussamee N."/>
            <person name="Matsutani M."/>
            <person name="Murata M."/>
            <person name="Fujimoto N."/>
            <person name="Suprayogi"/>
            <person name="Tsuchikane K."/>
            <person name="Limtong S."/>
            <person name="Fujita N."/>
            <person name="Yamada M."/>
        </authorList>
    </citation>
    <scope>NUCLEOTIDE SEQUENCE [LARGE SCALE GENOMIC DNA]</scope>
    <source>
        <strain evidence="3">DMKU3-1042 / BCC 29191 / NBRC 104275</strain>
    </source>
</reference>
<feature type="region of interest" description="Disordered" evidence="1">
    <location>
        <begin position="1"/>
        <end position="122"/>
    </location>
</feature>
<feature type="compositionally biased region" description="Polar residues" evidence="1">
    <location>
        <begin position="96"/>
        <end position="113"/>
    </location>
</feature>
<dbReference type="EMBL" id="AP012214">
    <property type="protein sequence ID" value="BAO39147.1"/>
    <property type="molecule type" value="Genomic_DNA"/>
</dbReference>
<dbReference type="OrthoDB" id="4081733at2759"/>
<dbReference type="AlphaFoldDB" id="W0T695"/>
<feature type="compositionally biased region" description="Polar residues" evidence="1">
    <location>
        <begin position="142"/>
        <end position="166"/>
    </location>
</feature>
<dbReference type="Proteomes" id="UP000065495">
    <property type="component" value="Chromosome 2"/>
</dbReference>
<protein>
    <submittedName>
        <fullName evidence="2">Protein FYV8</fullName>
    </submittedName>
</protein>